<dbReference type="InterPro" id="IPR037138">
    <property type="entry name" value="His_deacetylse_dom_sf"/>
</dbReference>
<dbReference type="GO" id="GO:0040029">
    <property type="term" value="P:epigenetic regulation of gene expression"/>
    <property type="evidence" value="ECO:0007669"/>
    <property type="project" value="TreeGrafter"/>
</dbReference>
<dbReference type="AlphaFoldDB" id="A0A0N4ZS93"/>
<dbReference type="PRINTS" id="PR01270">
    <property type="entry name" value="HDASUPER"/>
</dbReference>
<dbReference type="STRING" id="131310.A0A0N4ZS93"/>
<feature type="domain" description="Histone deacetylase" evidence="2">
    <location>
        <begin position="12"/>
        <end position="306"/>
    </location>
</feature>
<dbReference type="Gene3D" id="3.40.800.20">
    <property type="entry name" value="Histone deacetylase domain"/>
    <property type="match status" value="1"/>
</dbReference>
<dbReference type="WBParaSite" id="PTRK_0001137400.1">
    <property type="protein sequence ID" value="PTRK_0001137400.1"/>
    <property type="gene ID" value="PTRK_0001137400"/>
</dbReference>
<dbReference type="Pfam" id="PF00850">
    <property type="entry name" value="Hist_deacetyl"/>
    <property type="match status" value="1"/>
</dbReference>
<evidence type="ECO:0000313" key="3">
    <source>
        <dbReference type="Proteomes" id="UP000038045"/>
    </source>
</evidence>
<keyword evidence="3" id="KW-1185">Reference proteome</keyword>
<dbReference type="SUPFAM" id="SSF52768">
    <property type="entry name" value="Arginase/deacetylase"/>
    <property type="match status" value="1"/>
</dbReference>
<protein>
    <submittedName>
        <fullName evidence="4">Hist_deacetyl domain-containing protein</fullName>
    </submittedName>
</protein>
<dbReference type="PANTHER" id="PTHR10625:SF45">
    <property type="entry name" value="HISTONE DEACETYLASE DOMAIN-CONTAINING PROTEIN"/>
    <property type="match status" value="1"/>
</dbReference>
<dbReference type="GO" id="GO:0141221">
    <property type="term" value="F:histone deacetylase activity, hydrolytic mechanism"/>
    <property type="evidence" value="ECO:0007669"/>
    <property type="project" value="UniProtKB-EC"/>
</dbReference>
<organism evidence="3 4">
    <name type="scientific">Parastrongyloides trichosuri</name>
    <name type="common">Possum-specific nematode worm</name>
    <dbReference type="NCBI Taxonomy" id="131310"/>
    <lineage>
        <taxon>Eukaryota</taxon>
        <taxon>Metazoa</taxon>
        <taxon>Ecdysozoa</taxon>
        <taxon>Nematoda</taxon>
        <taxon>Chromadorea</taxon>
        <taxon>Rhabditida</taxon>
        <taxon>Tylenchina</taxon>
        <taxon>Panagrolaimomorpha</taxon>
        <taxon>Strongyloidoidea</taxon>
        <taxon>Strongyloididae</taxon>
        <taxon>Parastrongyloides</taxon>
    </lineage>
</organism>
<dbReference type="PANTHER" id="PTHR10625">
    <property type="entry name" value="HISTONE DEACETYLASE HDAC1-RELATED"/>
    <property type="match status" value="1"/>
</dbReference>
<dbReference type="Proteomes" id="UP000038045">
    <property type="component" value="Unplaced"/>
</dbReference>
<accession>A0A0N4ZS93</accession>
<dbReference type="GO" id="GO:0000118">
    <property type="term" value="C:histone deacetylase complex"/>
    <property type="evidence" value="ECO:0007669"/>
    <property type="project" value="TreeGrafter"/>
</dbReference>
<reference evidence="4" key="1">
    <citation type="submission" date="2017-02" db="UniProtKB">
        <authorList>
            <consortium name="WormBaseParasite"/>
        </authorList>
    </citation>
    <scope>IDENTIFICATION</scope>
</reference>
<evidence type="ECO:0000256" key="1">
    <source>
        <dbReference type="ARBA" id="ARBA00048287"/>
    </source>
</evidence>
<comment type="catalytic activity">
    <reaction evidence="1">
        <text>N(6)-acetyl-L-lysyl-[histone] + H2O = L-lysyl-[histone] + acetate</text>
        <dbReference type="Rhea" id="RHEA:58196"/>
        <dbReference type="Rhea" id="RHEA-COMP:9845"/>
        <dbReference type="Rhea" id="RHEA-COMP:11338"/>
        <dbReference type="ChEBI" id="CHEBI:15377"/>
        <dbReference type="ChEBI" id="CHEBI:29969"/>
        <dbReference type="ChEBI" id="CHEBI:30089"/>
        <dbReference type="ChEBI" id="CHEBI:61930"/>
        <dbReference type="EC" id="3.5.1.98"/>
    </reaction>
</comment>
<dbReference type="InterPro" id="IPR000286">
    <property type="entry name" value="HDACs"/>
</dbReference>
<dbReference type="InterPro" id="IPR023801">
    <property type="entry name" value="His_deacetylse_dom"/>
</dbReference>
<evidence type="ECO:0000259" key="2">
    <source>
        <dbReference type="Pfam" id="PF00850"/>
    </source>
</evidence>
<name>A0A0N4ZS93_PARTI</name>
<evidence type="ECO:0000313" key="4">
    <source>
        <dbReference type="WBParaSite" id="PTRK_0001137400.1"/>
    </source>
</evidence>
<proteinExistence type="predicted"/>
<sequence length="512" mass="59871">MLTHENIWDTYHVESPNRMTIIIDKLKEENLYDKLSHIPHLPLTVNDISLVHPIEYVQYLREICESNDENLIENFCRNHDSIYLNKNSYNCAIRAVECCWSVTDAVIKNRNSNGFALIRPPGHHAYKDNPNGFCLFNNIAICAKKAIKEFPSIKKILILDWDIHAAQGTQFSIKNDDSNIQLISIHRYENGMYWPHLEESNFDVPYYPNTLNIPLNEVGLNDFHYIHIICKIVLPFIFNYKPDLIMVSCGYDAAIGDPKGGMNLYPHFYGLITRILSNLSIPIALFFEGGYLEESISISAKETIAGLLEREVFNYYNLKFPVDSSSNFTGQLYWIVKQLSNKNIFFKNIEELKEYVVSRQVELIPLPKPSKSYLKYFQFKPPAVISNSYLPIDLSVKLEIRDKIEKFINNQNITRDINNLILIDFDDYKKRSITFRGQKFKEPINFEIDDLTTFTFLLSYVILPNIFLFSSNQSFNMFISLWKILPQKIDNDNSKLKFLFETIFEKYNLNYY</sequence>
<dbReference type="InterPro" id="IPR023696">
    <property type="entry name" value="Ureohydrolase_dom_sf"/>
</dbReference>